<feature type="domain" description="Molybdenum cofactor biosynthesis protein F N-terminal" evidence="1">
    <location>
        <begin position="17"/>
        <end position="117"/>
    </location>
</feature>
<dbReference type="Gene3D" id="2.40.128.20">
    <property type="match status" value="1"/>
</dbReference>
<dbReference type="InterPro" id="IPR012674">
    <property type="entry name" value="Calycin"/>
</dbReference>
<dbReference type="InterPro" id="IPR035348">
    <property type="entry name" value="MoaF_C"/>
</dbReference>
<protein>
    <recommendedName>
        <fullName evidence="5">Molybdenum cofactor biosynthesis protein F</fullName>
    </recommendedName>
</protein>
<reference evidence="4" key="1">
    <citation type="submission" date="2017-01" db="EMBL/GenBank/DDBJ databases">
        <authorList>
            <person name="Brunel B."/>
        </authorList>
    </citation>
    <scope>NUCLEOTIDE SEQUENCE [LARGE SCALE GENOMIC DNA]</scope>
</reference>
<keyword evidence="4" id="KW-1185">Reference proteome</keyword>
<evidence type="ECO:0000259" key="2">
    <source>
        <dbReference type="Pfam" id="PF17409"/>
    </source>
</evidence>
<name>A0A1R3V1G4_9HYPH</name>
<evidence type="ECO:0000313" key="3">
    <source>
        <dbReference type="EMBL" id="SIT53719.1"/>
    </source>
</evidence>
<dbReference type="EMBL" id="FTPD01000005">
    <property type="protein sequence ID" value="SIT53719.1"/>
    <property type="molecule type" value="Genomic_DNA"/>
</dbReference>
<dbReference type="InterPro" id="IPR024724">
    <property type="entry name" value="MoaF_N"/>
</dbReference>
<evidence type="ECO:0008006" key="5">
    <source>
        <dbReference type="Google" id="ProtNLM"/>
    </source>
</evidence>
<gene>
    <name evidence="3" type="ORF">BQ8794_130203</name>
</gene>
<proteinExistence type="predicted"/>
<dbReference type="STRING" id="1631249.BQ8794_130203"/>
<organism evidence="3 4">
    <name type="scientific">Mesorhizobium prunaredense</name>
    <dbReference type="NCBI Taxonomy" id="1631249"/>
    <lineage>
        <taxon>Bacteria</taxon>
        <taxon>Pseudomonadati</taxon>
        <taxon>Pseudomonadota</taxon>
        <taxon>Alphaproteobacteria</taxon>
        <taxon>Hyphomicrobiales</taxon>
        <taxon>Phyllobacteriaceae</taxon>
        <taxon>Mesorhizobium</taxon>
    </lineage>
</organism>
<accession>A0A1R3V1G4</accession>
<dbReference type="Pfam" id="PF10703">
    <property type="entry name" value="MoaF"/>
    <property type="match status" value="1"/>
</dbReference>
<dbReference type="Proteomes" id="UP000188388">
    <property type="component" value="Unassembled WGS sequence"/>
</dbReference>
<dbReference type="AlphaFoldDB" id="A0A1R3V1G4"/>
<dbReference type="Pfam" id="PF17409">
    <property type="entry name" value="MoaF_C"/>
    <property type="match status" value="1"/>
</dbReference>
<sequence length="259" mass="28511">MSQIAENYKRVDTVTPEKLFPGHDALRPDATLSLAGTTQVLHFADRPPLSLSFEDKTVRWTSEPAVNVAYPVGEANYEAIEVRQGLLAATINHPESNSNDMLVFDLVGKRAVIVHTVMMSGTSTVAERSVILEAGIGGEIGERFEPTKELVGKRIHWTYGPTHFFEHIYIEPELYVWHGIIGPEAGMGAVEPTSVRKIAEKLYLFTWSDRGTPFNGALVIDLNEAPKSAGRLVGWDPDKRLISQVIVGATGVLVNETNY</sequence>
<dbReference type="RefSeq" id="WP_077373938.1">
    <property type="nucleotide sequence ID" value="NZ_FTPD01000005.1"/>
</dbReference>
<evidence type="ECO:0000313" key="4">
    <source>
        <dbReference type="Proteomes" id="UP000188388"/>
    </source>
</evidence>
<evidence type="ECO:0000259" key="1">
    <source>
        <dbReference type="Pfam" id="PF10703"/>
    </source>
</evidence>
<feature type="domain" description="MoaF C-terminal" evidence="2">
    <location>
        <begin position="145"/>
        <end position="257"/>
    </location>
</feature>